<dbReference type="Proteomes" id="UP001557470">
    <property type="component" value="Unassembled WGS sequence"/>
</dbReference>
<dbReference type="InterPro" id="IPR023250">
    <property type="entry name" value="Cyclin-dep_Kinase_2_interact"/>
</dbReference>
<gene>
    <name evidence="2" type="ORF">UPYG_G00231460</name>
</gene>
<evidence type="ECO:0000313" key="2">
    <source>
        <dbReference type="EMBL" id="KAL0969725.1"/>
    </source>
</evidence>
<evidence type="ECO:0000256" key="1">
    <source>
        <dbReference type="SAM" id="MobiDB-lite"/>
    </source>
</evidence>
<dbReference type="EMBL" id="JAGEUA010000007">
    <property type="protein sequence ID" value="KAL0969725.1"/>
    <property type="molecule type" value="Genomic_DNA"/>
</dbReference>
<comment type="caution">
    <text evidence="2">The sequence shown here is derived from an EMBL/GenBank/DDBJ whole genome shotgun (WGS) entry which is preliminary data.</text>
</comment>
<reference evidence="2 3" key="1">
    <citation type="submission" date="2024-06" db="EMBL/GenBank/DDBJ databases">
        <authorList>
            <person name="Pan Q."/>
            <person name="Wen M."/>
            <person name="Jouanno E."/>
            <person name="Zahm M."/>
            <person name="Klopp C."/>
            <person name="Cabau C."/>
            <person name="Louis A."/>
            <person name="Berthelot C."/>
            <person name="Parey E."/>
            <person name="Roest Crollius H."/>
            <person name="Montfort J."/>
            <person name="Robinson-Rechavi M."/>
            <person name="Bouchez O."/>
            <person name="Lampietro C."/>
            <person name="Lopez Roques C."/>
            <person name="Donnadieu C."/>
            <person name="Postlethwait J."/>
            <person name="Bobe J."/>
            <person name="Verreycken H."/>
            <person name="Guiguen Y."/>
        </authorList>
    </citation>
    <scope>NUCLEOTIDE SEQUENCE [LARGE SCALE GENOMIC DNA]</scope>
    <source>
        <strain evidence="2">Up_M1</strain>
        <tissue evidence="2">Testis</tissue>
    </source>
</reference>
<feature type="region of interest" description="Disordered" evidence="1">
    <location>
        <begin position="1"/>
        <end position="24"/>
    </location>
</feature>
<feature type="compositionally biased region" description="Polar residues" evidence="1">
    <location>
        <begin position="7"/>
        <end position="20"/>
    </location>
</feature>
<dbReference type="PANTHER" id="PTHR15827">
    <property type="entry name" value="CYCLIN-DEPENDENT KINASE 2-INTERACTING PROTEIN"/>
    <property type="match status" value="1"/>
</dbReference>
<accession>A0ABD0WIT3</accession>
<dbReference type="AlphaFoldDB" id="A0ABD0WIT3"/>
<evidence type="ECO:0008006" key="4">
    <source>
        <dbReference type="Google" id="ProtNLM"/>
    </source>
</evidence>
<dbReference type="PANTHER" id="PTHR15827:SF2">
    <property type="entry name" value="CYCLIN-DEPENDENT KINASE 2-INTERACTING PROTEIN"/>
    <property type="match status" value="1"/>
</dbReference>
<dbReference type="PRINTS" id="PR02040">
    <property type="entry name" value="CDK2IP"/>
</dbReference>
<name>A0ABD0WIT3_UMBPY</name>
<organism evidence="2 3">
    <name type="scientific">Umbra pygmaea</name>
    <name type="common">Eastern mudminnow</name>
    <dbReference type="NCBI Taxonomy" id="75934"/>
    <lineage>
        <taxon>Eukaryota</taxon>
        <taxon>Metazoa</taxon>
        <taxon>Chordata</taxon>
        <taxon>Craniata</taxon>
        <taxon>Vertebrata</taxon>
        <taxon>Euteleostomi</taxon>
        <taxon>Actinopterygii</taxon>
        <taxon>Neopterygii</taxon>
        <taxon>Teleostei</taxon>
        <taxon>Protacanthopterygii</taxon>
        <taxon>Esociformes</taxon>
        <taxon>Umbridae</taxon>
        <taxon>Umbra</taxon>
    </lineage>
</organism>
<protein>
    <recommendedName>
        <fullName evidence="4">Cyclin-dependent kinase 2-interacting protein</fullName>
    </recommendedName>
</protein>
<proteinExistence type="predicted"/>
<keyword evidence="3" id="KW-1185">Reference proteome</keyword>
<sequence>MEVQGFEGTNSGRRTPSAVTGSARKVKDNAADWHNLVLKWDRLNDEGSTIANKIVNLGLSKDSHVNMMMECEETSAPSSSQNAFGNSNELEETCDNLLRVVEKMDHILSKMEKLVSSEQGIINLETFQYGTGGRQIPLFQTWPTSQFAEVSSKLYEAYNQELTLKRAIVQELAHTTNPDLSMVYLSCWLYQPYIDDSVKLLLEGLLLETGHRPS</sequence>
<evidence type="ECO:0000313" key="3">
    <source>
        <dbReference type="Proteomes" id="UP001557470"/>
    </source>
</evidence>